<evidence type="ECO:0000256" key="1">
    <source>
        <dbReference type="ARBA" id="ARBA00008779"/>
    </source>
</evidence>
<dbReference type="InterPro" id="IPR050738">
    <property type="entry name" value="Sulfatase"/>
</dbReference>
<keyword evidence="2" id="KW-0479">Metal-binding</keyword>
<dbReference type="Gene3D" id="3.40.720.10">
    <property type="entry name" value="Alkaline Phosphatase, subunit A"/>
    <property type="match status" value="1"/>
</dbReference>
<dbReference type="PROSITE" id="PS00523">
    <property type="entry name" value="SULFATASE_1"/>
    <property type="match status" value="1"/>
</dbReference>
<feature type="domain" description="Sulfatase N-terminal" evidence="6">
    <location>
        <begin position="31"/>
        <end position="337"/>
    </location>
</feature>
<keyword evidence="8" id="KW-1185">Reference proteome</keyword>
<dbReference type="PANTHER" id="PTHR42693">
    <property type="entry name" value="ARYLSULFATASE FAMILY MEMBER"/>
    <property type="match status" value="1"/>
</dbReference>
<feature type="chain" id="PRO_5022129877" evidence="5">
    <location>
        <begin position="23"/>
        <end position="605"/>
    </location>
</feature>
<feature type="signal peptide" evidence="5">
    <location>
        <begin position="1"/>
        <end position="22"/>
    </location>
</feature>
<dbReference type="GO" id="GO:0004065">
    <property type="term" value="F:arylsulfatase activity"/>
    <property type="evidence" value="ECO:0007669"/>
    <property type="project" value="UniProtKB-EC"/>
</dbReference>
<evidence type="ECO:0000256" key="2">
    <source>
        <dbReference type="ARBA" id="ARBA00022723"/>
    </source>
</evidence>
<reference evidence="7 8" key="1">
    <citation type="submission" date="2019-02" db="EMBL/GenBank/DDBJ databases">
        <title>Deep-cultivation of Planctomycetes and their phenomic and genomic characterization uncovers novel biology.</title>
        <authorList>
            <person name="Wiegand S."/>
            <person name="Jogler M."/>
            <person name="Boedeker C."/>
            <person name="Pinto D."/>
            <person name="Vollmers J."/>
            <person name="Rivas-Marin E."/>
            <person name="Kohn T."/>
            <person name="Peeters S.H."/>
            <person name="Heuer A."/>
            <person name="Rast P."/>
            <person name="Oberbeckmann S."/>
            <person name="Bunk B."/>
            <person name="Jeske O."/>
            <person name="Meyerdierks A."/>
            <person name="Storesund J.E."/>
            <person name="Kallscheuer N."/>
            <person name="Luecker S."/>
            <person name="Lage O.M."/>
            <person name="Pohl T."/>
            <person name="Merkel B.J."/>
            <person name="Hornburger P."/>
            <person name="Mueller R.-W."/>
            <person name="Bruemmer F."/>
            <person name="Labrenz M."/>
            <person name="Spormann A.M."/>
            <person name="Op den Camp H."/>
            <person name="Overmann J."/>
            <person name="Amann R."/>
            <person name="Jetten M.S.M."/>
            <person name="Mascher T."/>
            <person name="Medema M.H."/>
            <person name="Devos D.P."/>
            <person name="Kaster A.-K."/>
            <person name="Ovreas L."/>
            <person name="Rohde M."/>
            <person name="Galperin M.Y."/>
            <person name="Jogler C."/>
        </authorList>
    </citation>
    <scope>NUCLEOTIDE SEQUENCE [LARGE SCALE GENOMIC DNA]</scope>
    <source>
        <strain evidence="7 8">EC9</strain>
    </source>
</reference>
<protein>
    <submittedName>
        <fullName evidence="7">Arylsulfatase</fullName>
        <ecNumber evidence="7">3.1.6.1</ecNumber>
    </submittedName>
</protein>
<dbReference type="InterPro" id="IPR017850">
    <property type="entry name" value="Alkaline_phosphatase_core_sf"/>
</dbReference>
<dbReference type="KEGG" id="ruv:EC9_26390"/>
<gene>
    <name evidence="7" type="primary">atsA_18</name>
    <name evidence="7" type="ORF">EC9_26390</name>
</gene>
<dbReference type="InterPro" id="IPR024607">
    <property type="entry name" value="Sulfatase_CS"/>
</dbReference>
<sequence precursor="true">MNYLLTCCATIALTLAVSPVHAEVVPTPKGIVFVLVDDIGYGDIDVLYPSDLETPNIDSLYKESLRLTDFHVGSTCAPSRASIMTGRAINAGGVWHTIAGRELLRENEQTMAEVFRANGWATAIFGKWHLGDGYPYSPRFRGFDLAVVHGGGGVGQGPDYWMNDYYSDVDFDGNPTAADVYWENGQTFEADKFCTDLWFDRSKEFIKQSVADGKPFFCYLPTNAAHGPFNAPHGFKKGFDGLIENVDENMGQLDEFLAAEGIQDDVLVIFSTDNGTTGRRLGGLRDRKGSHYDGGHNVPCFWRWKNGGIGGSPEAAHDVASLTAGMDLLPTFMDLWGLKRPDGGLPLHGISLKEMLLGDDYMPQQRTLIIDTQREADLMKWRRACVLRDEVQDGKITHKWRLIQSKPTSKQELYDFLVDRDTNDNIIAGHDSTVASLVESYDAWWDDISAGWEAFPPFVVDDRREPELTLYAHSWIGKSMTPWNQSHILQGVVGTGTHSIRFDSAGRYQIELRRWPREDGGAIAGKSSTGAGKVIAATKARVALAGVGEATKAIKPQDDAVVFEMEVPAGEATTLTTALLDGDDKVLNGAFYVYIRKASDGSGKE</sequence>
<evidence type="ECO:0000256" key="3">
    <source>
        <dbReference type="ARBA" id="ARBA00022801"/>
    </source>
</evidence>
<evidence type="ECO:0000256" key="4">
    <source>
        <dbReference type="ARBA" id="ARBA00022837"/>
    </source>
</evidence>
<dbReference type="PANTHER" id="PTHR42693:SF53">
    <property type="entry name" value="ENDO-4-O-SULFATASE"/>
    <property type="match status" value="1"/>
</dbReference>
<dbReference type="OrthoDB" id="9783154at2"/>
<dbReference type="GO" id="GO:0046872">
    <property type="term" value="F:metal ion binding"/>
    <property type="evidence" value="ECO:0007669"/>
    <property type="project" value="UniProtKB-KW"/>
</dbReference>
<dbReference type="EMBL" id="CP036261">
    <property type="protein sequence ID" value="QDS88448.1"/>
    <property type="molecule type" value="Genomic_DNA"/>
</dbReference>
<evidence type="ECO:0000313" key="8">
    <source>
        <dbReference type="Proteomes" id="UP000319557"/>
    </source>
</evidence>
<dbReference type="AlphaFoldDB" id="A0A517M0P4"/>
<comment type="similarity">
    <text evidence="1">Belongs to the sulfatase family.</text>
</comment>
<evidence type="ECO:0000256" key="5">
    <source>
        <dbReference type="SAM" id="SignalP"/>
    </source>
</evidence>
<dbReference type="Pfam" id="PF00884">
    <property type="entry name" value="Sulfatase"/>
    <property type="match status" value="1"/>
</dbReference>
<dbReference type="SUPFAM" id="SSF53649">
    <property type="entry name" value="Alkaline phosphatase-like"/>
    <property type="match status" value="1"/>
</dbReference>
<organism evidence="7 8">
    <name type="scientific">Rosistilla ulvae</name>
    <dbReference type="NCBI Taxonomy" id="1930277"/>
    <lineage>
        <taxon>Bacteria</taxon>
        <taxon>Pseudomonadati</taxon>
        <taxon>Planctomycetota</taxon>
        <taxon>Planctomycetia</taxon>
        <taxon>Pirellulales</taxon>
        <taxon>Pirellulaceae</taxon>
        <taxon>Rosistilla</taxon>
    </lineage>
</organism>
<keyword evidence="5" id="KW-0732">Signal</keyword>
<evidence type="ECO:0000313" key="7">
    <source>
        <dbReference type="EMBL" id="QDS88448.1"/>
    </source>
</evidence>
<dbReference type="InterPro" id="IPR000917">
    <property type="entry name" value="Sulfatase_N"/>
</dbReference>
<evidence type="ECO:0000259" key="6">
    <source>
        <dbReference type="Pfam" id="PF00884"/>
    </source>
</evidence>
<name>A0A517M0P4_9BACT</name>
<dbReference type="EC" id="3.1.6.1" evidence="7"/>
<accession>A0A517M0P4</accession>
<dbReference type="RefSeq" id="WP_145345681.1">
    <property type="nucleotide sequence ID" value="NZ_CP036261.1"/>
</dbReference>
<keyword evidence="4" id="KW-0106">Calcium</keyword>
<dbReference type="Proteomes" id="UP000319557">
    <property type="component" value="Chromosome"/>
</dbReference>
<proteinExistence type="inferred from homology"/>
<keyword evidence="3 7" id="KW-0378">Hydrolase</keyword>